<name>A0AA96V1S8_9EURY</name>
<keyword evidence="1" id="KW-1133">Transmembrane helix</keyword>
<feature type="transmembrane region" description="Helical" evidence="1">
    <location>
        <begin position="20"/>
        <end position="37"/>
    </location>
</feature>
<feature type="transmembrane region" description="Helical" evidence="1">
    <location>
        <begin position="49"/>
        <end position="69"/>
    </location>
</feature>
<dbReference type="EMBL" id="CP131059">
    <property type="protein sequence ID" value="WNY23775.1"/>
    <property type="molecule type" value="Genomic_DNA"/>
</dbReference>
<reference evidence="2 3" key="1">
    <citation type="submission" date="2023-07" db="EMBL/GenBank/DDBJ databases">
        <title>Closed genoem sequence of Methanomicrococcus sp. Hf6.</title>
        <authorList>
            <person name="Poehlein A."/>
            <person name="Protasov E."/>
            <person name="Platt K."/>
            <person name="Reeh H."/>
            <person name="Daniel R."/>
            <person name="Brune A."/>
        </authorList>
    </citation>
    <scope>NUCLEOTIDE SEQUENCE [LARGE SCALE GENOMIC DNA]</scope>
    <source>
        <strain evidence="2 3">Hf6</strain>
    </source>
</reference>
<evidence type="ECO:0000313" key="3">
    <source>
        <dbReference type="Proteomes" id="UP001302978"/>
    </source>
</evidence>
<proteinExistence type="predicted"/>
<accession>A0AA96V1S8</accession>
<dbReference type="KEGG" id="mehf:MmiHf6_10900"/>
<keyword evidence="1" id="KW-0472">Membrane</keyword>
<keyword evidence="1" id="KW-0812">Transmembrane</keyword>
<keyword evidence="3" id="KW-1185">Reference proteome</keyword>
<protein>
    <submittedName>
        <fullName evidence="2">Uncharacterized protein</fullName>
    </submittedName>
</protein>
<evidence type="ECO:0000313" key="2">
    <source>
        <dbReference type="EMBL" id="WNY23775.1"/>
    </source>
</evidence>
<organism evidence="2 3">
    <name type="scientific">Methanimicrococcus hongohii</name>
    <dbReference type="NCBI Taxonomy" id="3028295"/>
    <lineage>
        <taxon>Archaea</taxon>
        <taxon>Methanobacteriati</taxon>
        <taxon>Methanobacteriota</taxon>
        <taxon>Stenosarchaea group</taxon>
        <taxon>Methanomicrobia</taxon>
        <taxon>Methanosarcinales</taxon>
        <taxon>Methanosarcinaceae</taxon>
        <taxon>Methanimicrococcus</taxon>
    </lineage>
</organism>
<evidence type="ECO:0000256" key="1">
    <source>
        <dbReference type="SAM" id="Phobius"/>
    </source>
</evidence>
<sequence length="89" mass="10409">MMREVFYGCYLPAAARANCIIFDLISTSSVVFILVFQTRPTFLFLVFKFAHQFFCFCFSNSSSNFILIFQDKPKHPIFKNVEPERPIKP</sequence>
<dbReference type="AlphaFoldDB" id="A0AA96V1S8"/>
<gene>
    <name evidence="2" type="ORF">MmiHf6_10900</name>
</gene>
<dbReference type="Proteomes" id="UP001302978">
    <property type="component" value="Chromosome"/>
</dbReference>